<proteinExistence type="predicted"/>
<dbReference type="PANTHER" id="PTHR10133:SF62">
    <property type="entry name" value="DNA POLYMERASE THETA"/>
    <property type="match status" value="1"/>
</dbReference>
<dbReference type="EMBL" id="HBIP01009317">
    <property type="protein sequence ID" value="CAE0490061.1"/>
    <property type="molecule type" value="Transcribed_RNA"/>
</dbReference>
<organism evidence="7">
    <name type="scientific">Dunaliella tertiolecta</name>
    <name type="common">Green alga</name>
    <dbReference type="NCBI Taxonomy" id="3047"/>
    <lineage>
        <taxon>Eukaryota</taxon>
        <taxon>Viridiplantae</taxon>
        <taxon>Chlorophyta</taxon>
        <taxon>core chlorophytes</taxon>
        <taxon>Chlorophyceae</taxon>
        <taxon>CS clade</taxon>
        <taxon>Chlamydomonadales</taxon>
        <taxon>Dunaliellaceae</taxon>
        <taxon>Dunaliella</taxon>
    </lineage>
</organism>
<dbReference type="AlphaFoldDB" id="A0A7S3VK58"/>
<dbReference type="GO" id="GO:0003677">
    <property type="term" value="F:DNA binding"/>
    <property type="evidence" value="ECO:0007669"/>
    <property type="project" value="InterPro"/>
</dbReference>
<dbReference type="InterPro" id="IPR002298">
    <property type="entry name" value="DNA_polymerase_A"/>
</dbReference>
<evidence type="ECO:0000256" key="4">
    <source>
        <dbReference type="ARBA" id="ARBA00022932"/>
    </source>
</evidence>
<accession>A0A7S3VK58</accession>
<dbReference type="Pfam" id="PF00476">
    <property type="entry name" value="DNA_pol_A"/>
    <property type="match status" value="1"/>
</dbReference>
<evidence type="ECO:0000259" key="6">
    <source>
        <dbReference type="SMART" id="SM00482"/>
    </source>
</evidence>
<dbReference type="PROSITE" id="PS00447">
    <property type="entry name" value="DNA_POLYMERASE_A"/>
    <property type="match status" value="1"/>
</dbReference>
<dbReference type="EC" id="2.7.7.7" evidence="1"/>
<dbReference type="FunFam" id="1.10.150.20:FF:000002">
    <property type="entry name" value="DNA polymerase I"/>
    <property type="match status" value="1"/>
</dbReference>
<keyword evidence="2" id="KW-0808">Transferase</keyword>
<keyword evidence="4" id="KW-0239">DNA-directed DNA polymerase</keyword>
<dbReference type="Gene3D" id="3.30.70.370">
    <property type="match status" value="1"/>
</dbReference>
<feature type="domain" description="DNA-directed DNA polymerase family A palm" evidence="6">
    <location>
        <begin position="78"/>
        <end position="288"/>
    </location>
</feature>
<dbReference type="InterPro" id="IPR001098">
    <property type="entry name" value="DNA-dir_DNA_pol_A_palm_dom"/>
</dbReference>
<keyword evidence="3" id="KW-0548">Nucleotidyltransferase</keyword>
<gene>
    <name evidence="7" type="ORF">DTER00134_LOCUS5132</name>
</gene>
<dbReference type="CDD" id="cd08638">
    <property type="entry name" value="DNA_pol_A_theta"/>
    <property type="match status" value="1"/>
</dbReference>
<dbReference type="GO" id="GO:0003887">
    <property type="term" value="F:DNA-directed DNA polymerase activity"/>
    <property type="evidence" value="ECO:0007669"/>
    <property type="project" value="UniProtKB-KW"/>
</dbReference>
<dbReference type="SMART" id="SM00482">
    <property type="entry name" value="POLAc"/>
    <property type="match status" value="1"/>
</dbReference>
<evidence type="ECO:0000256" key="3">
    <source>
        <dbReference type="ARBA" id="ARBA00022695"/>
    </source>
</evidence>
<dbReference type="InterPro" id="IPR043502">
    <property type="entry name" value="DNA/RNA_pol_sf"/>
</dbReference>
<evidence type="ECO:0000256" key="1">
    <source>
        <dbReference type="ARBA" id="ARBA00012417"/>
    </source>
</evidence>
<evidence type="ECO:0000256" key="5">
    <source>
        <dbReference type="ARBA" id="ARBA00049244"/>
    </source>
</evidence>
<dbReference type="PRINTS" id="PR00868">
    <property type="entry name" value="DNAPOLI"/>
</dbReference>
<evidence type="ECO:0000313" key="7">
    <source>
        <dbReference type="EMBL" id="CAE0490061.1"/>
    </source>
</evidence>
<dbReference type="InterPro" id="IPR019760">
    <property type="entry name" value="DNA-dir_DNA_pol_A_CS"/>
</dbReference>
<evidence type="ECO:0000256" key="2">
    <source>
        <dbReference type="ARBA" id="ARBA00022679"/>
    </source>
</evidence>
<reference evidence="7" key="1">
    <citation type="submission" date="2021-01" db="EMBL/GenBank/DDBJ databases">
        <authorList>
            <person name="Corre E."/>
            <person name="Pelletier E."/>
            <person name="Niang G."/>
            <person name="Scheremetjew M."/>
            <person name="Finn R."/>
            <person name="Kale V."/>
            <person name="Holt S."/>
            <person name="Cochrane G."/>
            <person name="Meng A."/>
            <person name="Brown T."/>
            <person name="Cohen L."/>
        </authorList>
    </citation>
    <scope>NUCLEOTIDE SEQUENCE</scope>
    <source>
        <strain evidence="7">CCMP1320</strain>
    </source>
</reference>
<dbReference type="SUPFAM" id="SSF56672">
    <property type="entry name" value="DNA/RNA polymerases"/>
    <property type="match status" value="1"/>
</dbReference>
<dbReference type="Gene3D" id="1.10.150.20">
    <property type="entry name" value="5' to 3' exonuclease, C-terminal subdomain"/>
    <property type="match status" value="1"/>
</dbReference>
<dbReference type="PANTHER" id="PTHR10133">
    <property type="entry name" value="DNA POLYMERASE I"/>
    <property type="match status" value="1"/>
</dbReference>
<sequence length="348" mass="38023">MLAAAVTQGIQVGPSTSQEYVVRLRGCFQQTATCTGRLAMNEPNLQTVPKPIEFDTNSSQQLQLEESENAAPPLPPVSLNVRAAFVAPPGCLILSVDYSQVELRLIAHLSEDEVLCGTLAKDGQDPFTAMACMWQKCPIDQVTPERRDQAKHLAYGLLYGMGPNAVAGALNIRDVRTAAEWQESFLNSMPGVQAWIKRVKEDCKQTECVKTISGRRRYLPHINSKSHEARGSAERAAVNTVAQGSAADMIKTAMVRLHAILDGPEWAGAANLVLMVHDELVYEVRRDRAADLAALVKLEMERAMPLQVPTPVKLSVGLNWGSLESVTLEKLRAEWSVVPGGNEMRTLG</sequence>
<dbReference type="GO" id="GO:0006261">
    <property type="term" value="P:DNA-templated DNA replication"/>
    <property type="evidence" value="ECO:0007669"/>
    <property type="project" value="InterPro"/>
</dbReference>
<comment type="catalytic activity">
    <reaction evidence="5">
        <text>DNA(n) + a 2'-deoxyribonucleoside 5'-triphosphate = DNA(n+1) + diphosphate</text>
        <dbReference type="Rhea" id="RHEA:22508"/>
        <dbReference type="Rhea" id="RHEA-COMP:17339"/>
        <dbReference type="Rhea" id="RHEA-COMP:17340"/>
        <dbReference type="ChEBI" id="CHEBI:33019"/>
        <dbReference type="ChEBI" id="CHEBI:61560"/>
        <dbReference type="ChEBI" id="CHEBI:173112"/>
        <dbReference type="EC" id="2.7.7.7"/>
    </reaction>
</comment>
<dbReference type="GO" id="GO:0006302">
    <property type="term" value="P:double-strand break repair"/>
    <property type="evidence" value="ECO:0007669"/>
    <property type="project" value="TreeGrafter"/>
</dbReference>
<protein>
    <recommendedName>
        <fullName evidence="1">DNA-directed DNA polymerase</fullName>
        <ecNumber evidence="1">2.7.7.7</ecNumber>
    </recommendedName>
</protein>
<name>A0A7S3VK58_DUNTE</name>